<name>A0ACC1PBU4_9PEZI</name>
<gene>
    <name evidence="1" type="ORF">NUW58_g3262</name>
</gene>
<proteinExistence type="predicted"/>
<comment type="caution">
    <text evidence="1">The sequence shown here is derived from an EMBL/GenBank/DDBJ whole genome shotgun (WGS) entry which is preliminary data.</text>
</comment>
<keyword evidence="2" id="KW-1185">Reference proteome</keyword>
<protein>
    <submittedName>
        <fullName evidence="1">Uncharacterized protein</fullName>
    </submittedName>
</protein>
<evidence type="ECO:0000313" key="2">
    <source>
        <dbReference type="Proteomes" id="UP001143856"/>
    </source>
</evidence>
<organism evidence="1 2">
    <name type="scientific">Xylaria curta</name>
    <dbReference type="NCBI Taxonomy" id="42375"/>
    <lineage>
        <taxon>Eukaryota</taxon>
        <taxon>Fungi</taxon>
        <taxon>Dikarya</taxon>
        <taxon>Ascomycota</taxon>
        <taxon>Pezizomycotina</taxon>
        <taxon>Sordariomycetes</taxon>
        <taxon>Xylariomycetidae</taxon>
        <taxon>Xylariales</taxon>
        <taxon>Xylariaceae</taxon>
        <taxon>Xylaria</taxon>
    </lineage>
</organism>
<dbReference type="EMBL" id="JAPDGR010000485">
    <property type="protein sequence ID" value="KAJ2989843.1"/>
    <property type="molecule type" value="Genomic_DNA"/>
</dbReference>
<sequence length="351" mass="39442">MRRFSVSQQEKHPSGHQGTALLHFRNDISPSVGASQSTNAALKSNSYKPGPRAFFTWISNCLFTLYLFTANDFSSVLFPQTLFALFSMLSKKFSLPSPHLEAQLSIYSRIFRVVLWIWLQLLVLDLANQRLPDSVSEDTINKPWRPITSGRITVENTRRLLLVSIGITFAVSHFLGATYETLFLFTLNWMYNDLGLANSHWLMRNLMNALGITSIGAGATRVACGDLVFLIAPAARWWLLCAGMIMTTIHAQDLYDQQGDAVRRRSTVPLVHGDSMARCSVAAGVLFWSVVMPACFNLHFRDQWVSYVGPILLGSLVTARVLILREVSEDKLTFKFWALWIVCIYSLPLAG</sequence>
<dbReference type="Proteomes" id="UP001143856">
    <property type="component" value="Unassembled WGS sequence"/>
</dbReference>
<accession>A0ACC1PBU4</accession>
<evidence type="ECO:0000313" key="1">
    <source>
        <dbReference type="EMBL" id="KAJ2989843.1"/>
    </source>
</evidence>
<reference evidence="1" key="1">
    <citation type="submission" date="2022-10" db="EMBL/GenBank/DDBJ databases">
        <title>Genome Sequence of Xylaria curta.</title>
        <authorList>
            <person name="Buettner E."/>
        </authorList>
    </citation>
    <scope>NUCLEOTIDE SEQUENCE</scope>
    <source>
        <strain evidence="1">Babe10</strain>
    </source>
</reference>